<reference evidence="1 2" key="1">
    <citation type="journal article" date="2012" name="BMC Genomics">
        <title>Comparative genomics of the white-rot fungi, Phanerochaete carnosa and P. chrysosporium, to elucidate the genetic basis of the distinct wood types they colonize.</title>
        <authorList>
            <person name="Suzuki H."/>
            <person name="MacDonald J."/>
            <person name="Syed K."/>
            <person name="Salamov A."/>
            <person name="Hori C."/>
            <person name="Aerts A."/>
            <person name="Henrissat B."/>
            <person name="Wiebenga A."/>
            <person name="vanKuyk P.A."/>
            <person name="Barry K."/>
            <person name="Lindquist E."/>
            <person name="LaButti K."/>
            <person name="Lapidus A."/>
            <person name="Lucas S."/>
            <person name="Coutinho P."/>
            <person name="Gong Y."/>
            <person name="Samejima M."/>
            <person name="Mahadevan R."/>
            <person name="Abou-Zaid M."/>
            <person name="de Vries R.P."/>
            <person name="Igarashi K."/>
            <person name="Yadav J.S."/>
            <person name="Grigoriev I.V."/>
            <person name="Master E.R."/>
        </authorList>
    </citation>
    <scope>NUCLEOTIDE SEQUENCE [LARGE SCALE GENOMIC DNA]</scope>
    <source>
        <strain evidence="1 2">HHB-10118-sp</strain>
    </source>
</reference>
<organism evidence="1 2">
    <name type="scientific">Phanerochaete carnosa (strain HHB-10118-sp)</name>
    <name type="common">White-rot fungus</name>
    <name type="synonym">Peniophora carnosa</name>
    <dbReference type="NCBI Taxonomy" id="650164"/>
    <lineage>
        <taxon>Eukaryota</taxon>
        <taxon>Fungi</taxon>
        <taxon>Dikarya</taxon>
        <taxon>Basidiomycota</taxon>
        <taxon>Agaricomycotina</taxon>
        <taxon>Agaricomycetes</taxon>
        <taxon>Polyporales</taxon>
        <taxon>Phanerochaetaceae</taxon>
        <taxon>Phanerochaete</taxon>
    </lineage>
</organism>
<dbReference type="KEGG" id="pco:PHACADRAFT_184424"/>
<accession>K5UZN4</accession>
<keyword evidence="2" id="KW-1185">Reference proteome</keyword>
<protein>
    <submittedName>
        <fullName evidence="1">Uncharacterized protein</fullName>
    </submittedName>
</protein>
<dbReference type="GeneID" id="18910205"/>
<dbReference type="HOGENOM" id="CLU_1360851_0_0_1"/>
<name>K5UZN4_PHACS</name>
<proteinExistence type="predicted"/>
<dbReference type="EMBL" id="JH930472">
    <property type="protein sequence ID" value="EKM55641.1"/>
    <property type="molecule type" value="Genomic_DNA"/>
</dbReference>
<dbReference type="AlphaFoldDB" id="K5UZN4"/>
<dbReference type="RefSeq" id="XP_007395961.1">
    <property type="nucleotide sequence ID" value="XM_007395899.1"/>
</dbReference>
<gene>
    <name evidence="1" type="ORF">PHACADRAFT_184424</name>
</gene>
<dbReference type="InParanoid" id="K5UZN4"/>
<evidence type="ECO:0000313" key="1">
    <source>
        <dbReference type="EMBL" id="EKM55641.1"/>
    </source>
</evidence>
<sequence length="201" mass="22411">MHSRHPSYVLLCTSNEHTAGHAIMAETQPYYQSSANSRGRDPSQFQTNTHLSLQQVPYTAKNQPGNFDRQSIPFRLANSTKPGIRLSAALDKASLRQLVGGNEDSRIRTRSKLSIRLQPMGYPPFGKQKRPGRSLAHLVKLVAEVVQAFIEEFAGQPPKEGNYRFGPGGNIKLEDLVLMRLEQVSPASYQPVLHIVPRGRI</sequence>
<evidence type="ECO:0000313" key="2">
    <source>
        <dbReference type="Proteomes" id="UP000008370"/>
    </source>
</evidence>
<dbReference type="OrthoDB" id="10561806at2759"/>
<dbReference type="Proteomes" id="UP000008370">
    <property type="component" value="Unassembled WGS sequence"/>
</dbReference>